<dbReference type="AlphaFoldDB" id="A0A5C3QWE0"/>
<accession>A0A5C3QWE0</accession>
<proteinExistence type="predicted"/>
<gene>
    <name evidence="1" type="ORF">BDV98DRAFT_562936</name>
</gene>
<name>A0A5C3QWE0_9AGAR</name>
<reference evidence="1 2" key="1">
    <citation type="journal article" date="2019" name="Nat. Ecol. Evol.">
        <title>Megaphylogeny resolves global patterns of mushroom evolution.</title>
        <authorList>
            <person name="Varga T."/>
            <person name="Krizsan K."/>
            <person name="Foldi C."/>
            <person name="Dima B."/>
            <person name="Sanchez-Garcia M."/>
            <person name="Sanchez-Ramirez S."/>
            <person name="Szollosi G.J."/>
            <person name="Szarkandi J.G."/>
            <person name="Papp V."/>
            <person name="Albert L."/>
            <person name="Andreopoulos W."/>
            <person name="Angelini C."/>
            <person name="Antonin V."/>
            <person name="Barry K.W."/>
            <person name="Bougher N.L."/>
            <person name="Buchanan P."/>
            <person name="Buyck B."/>
            <person name="Bense V."/>
            <person name="Catcheside P."/>
            <person name="Chovatia M."/>
            <person name="Cooper J."/>
            <person name="Damon W."/>
            <person name="Desjardin D."/>
            <person name="Finy P."/>
            <person name="Geml J."/>
            <person name="Haridas S."/>
            <person name="Hughes K."/>
            <person name="Justo A."/>
            <person name="Karasinski D."/>
            <person name="Kautmanova I."/>
            <person name="Kiss B."/>
            <person name="Kocsube S."/>
            <person name="Kotiranta H."/>
            <person name="LaButti K.M."/>
            <person name="Lechner B.E."/>
            <person name="Liimatainen K."/>
            <person name="Lipzen A."/>
            <person name="Lukacs Z."/>
            <person name="Mihaltcheva S."/>
            <person name="Morgado L.N."/>
            <person name="Niskanen T."/>
            <person name="Noordeloos M.E."/>
            <person name="Ohm R.A."/>
            <person name="Ortiz-Santana B."/>
            <person name="Ovrebo C."/>
            <person name="Racz N."/>
            <person name="Riley R."/>
            <person name="Savchenko A."/>
            <person name="Shiryaev A."/>
            <person name="Soop K."/>
            <person name="Spirin V."/>
            <person name="Szebenyi C."/>
            <person name="Tomsovsky M."/>
            <person name="Tulloss R.E."/>
            <person name="Uehling J."/>
            <person name="Grigoriev I.V."/>
            <person name="Vagvolgyi C."/>
            <person name="Papp T."/>
            <person name="Martin F.M."/>
            <person name="Miettinen O."/>
            <person name="Hibbett D.S."/>
            <person name="Nagy L.G."/>
        </authorList>
    </citation>
    <scope>NUCLEOTIDE SEQUENCE [LARGE SCALE GENOMIC DNA]</scope>
    <source>
        <strain evidence="1 2">CBS 309.79</strain>
    </source>
</reference>
<keyword evidence="2" id="KW-1185">Reference proteome</keyword>
<organism evidence="1 2">
    <name type="scientific">Pterulicium gracile</name>
    <dbReference type="NCBI Taxonomy" id="1884261"/>
    <lineage>
        <taxon>Eukaryota</taxon>
        <taxon>Fungi</taxon>
        <taxon>Dikarya</taxon>
        <taxon>Basidiomycota</taxon>
        <taxon>Agaricomycotina</taxon>
        <taxon>Agaricomycetes</taxon>
        <taxon>Agaricomycetidae</taxon>
        <taxon>Agaricales</taxon>
        <taxon>Pleurotineae</taxon>
        <taxon>Pterulaceae</taxon>
        <taxon>Pterulicium</taxon>
    </lineage>
</organism>
<protein>
    <submittedName>
        <fullName evidence="1">Uncharacterized protein</fullName>
    </submittedName>
</protein>
<dbReference type="OrthoDB" id="14252at2759"/>
<sequence>MRTVPVTTAVVPIALLCTCKPPSKSGRYASFSALIALSVSRPQGFLPSIGYYVIMIIANSVEFH</sequence>
<dbReference type="EMBL" id="ML178818">
    <property type="protein sequence ID" value="TFL04851.1"/>
    <property type="molecule type" value="Genomic_DNA"/>
</dbReference>
<dbReference type="Proteomes" id="UP000305067">
    <property type="component" value="Unassembled WGS sequence"/>
</dbReference>
<evidence type="ECO:0000313" key="1">
    <source>
        <dbReference type="EMBL" id="TFL04851.1"/>
    </source>
</evidence>
<evidence type="ECO:0000313" key="2">
    <source>
        <dbReference type="Proteomes" id="UP000305067"/>
    </source>
</evidence>